<organism evidence="1 2">
    <name type="scientific">Catenuloplanes indicus</name>
    <dbReference type="NCBI Taxonomy" id="137267"/>
    <lineage>
        <taxon>Bacteria</taxon>
        <taxon>Bacillati</taxon>
        <taxon>Actinomycetota</taxon>
        <taxon>Actinomycetes</taxon>
        <taxon>Micromonosporales</taxon>
        <taxon>Micromonosporaceae</taxon>
        <taxon>Catenuloplanes</taxon>
    </lineage>
</organism>
<dbReference type="EMBL" id="JAUSUZ010000001">
    <property type="protein sequence ID" value="MDQ0371419.1"/>
    <property type="molecule type" value="Genomic_DNA"/>
</dbReference>
<keyword evidence="2" id="KW-1185">Reference proteome</keyword>
<protein>
    <submittedName>
        <fullName evidence="1">Uncharacterized protein</fullName>
    </submittedName>
</protein>
<dbReference type="Proteomes" id="UP001240236">
    <property type="component" value="Unassembled WGS sequence"/>
</dbReference>
<evidence type="ECO:0000313" key="1">
    <source>
        <dbReference type="EMBL" id="MDQ0371419.1"/>
    </source>
</evidence>
<dbReference type="AlphaFoldDB" id="A0AAE4B282"/>
<sequence>MAHMIGPVPYPIDHQLFDRTAKTRAMTEAAGRLGLDLRRGRLAADWTTARSEACFADVRATMRAIAAAFGGEFEDNPLGALRQVVTVHPLGGAARSGTCATGCRSARCA</sequence>
<proteinExistence type="predicted"/>
<evidence type="ECO:0000313" key="2">
    <source>
        <dbReference type="Proteomes" id="UP001240236"/>
    </source>
</evidence>
<accession>A0AAE4B282</accession>
<reference evidence="1 2" key="1">
    <citation type="submission" date="2023-07" db="EMBL/GenBank/DDBJ databases">
        <title>Sequencing the genomes of 1000 actinobacteria strains.</title>
        <authorList>
            <person name="Klenk H.-P."/>
        </authorList>
    </citation>
    <scope>NUCLEOTIDE SEQUENCE [LARGE SCALE GENOMIC DNA]</scope>
    <source>
        <strain evidence="1 2">DSM 44709</strain>
    </source>
</reference>
<dbReference type="RefSeq" id="WP_307248184.1">
    <property type="nucleotide sequence ID" value="NZ_JAUSUZ010000001.1"/>
</dbReference>
<gene>
    <name evidence="1" type="ORF">J2S42_008088</name>
</gene>
<name>A0AAE4B282_9ACTN</name>
<comment type="caution">
    <text evidence="1">The sequence shown here is derived from an EMBL/GenBank/DDBJ whole genome shotgun (WGS) entry which is preliminary data.</text>
</comment>